<dbReference type="Proteomes" id="UP000035213">
    <property type="component" value="Chromosome"/>
</dbReference>
<dbReference type="STRING" id="1324352.OK18_19190"/>
<dbReference type="AlphaFoldDB" id="A0A0G3MBH2"/>
<dbReference type="PATRIC" id="fig|1324352.5.peg.4030"/>
<dbReference type="OrthoDB" id="1264013at2"/>
<evidence type="ECO:0000313" key="2">
    <source>
        <dbReference type="Proteomes" id="UP000035213"/>
    </source>
</evidence>
<proteinExistence type="predicted"/>
<evidence type="ECO:0000313" key="1">
    <source>
        <dbReference type="EMBL" id="AKK74457.1"/>
    </source>
</evidence>
<reference evidence="1 2" key="1">
    <citation type="submission" date="2014-11" db="EMBL/GenBank/DDBJ databases">
        <authorList>
            <person name="Park G.-S."/>
            <person name="Hong S.-J."/>
            <person name="Jung B.K."/>
            <person name="Khan A.R."/>
            <person name="Kwak Y."/>
            <person name="Shin J.-H."/>
        </authorList>
    </citation>
    <scope>NUCLEOTIDE SEQUENCE [LARGE SCALE GENOMIC DNA]</scope>
    <source>
        <strain evidence="1 2">DSM 27622</strain>
    </source>
</reference>
<dbReference type="EMBL" id="CP009928">
    <property type="protein sequence ID" value="AKK74457.1"/>
    <property type="molecule type" value="Genomic_DNA"/>
</dbReference>
<gene>
    <name evidence="1" type="ORF">OK18_19190</name>
</gene>
<sequence length="92" mass="10943">MIRLTEKGKEIIDLEIKMNFVQIEIVNFLQKKGYEIKGFTMFFPAVEEMLVSEPAYRHYTITATKPGEKQSENNHYLHVFEKELKNTLKEFK</sequence>
<dbReference type="RefSeq" id="WP_053329053.1">
    <property type="nucleotide sequence ID" value="NZ_CP009928.1"/>
</dbReference>
<dbReference type="KEGG" id="cgn:OK18_19190"/>
<protein>
    <submittedName>
        <fullName evidence="1">Uncharacterized protein</fullName>
    </submittedName>
</protein>
<accession>A0A0G3MBH2</accession>
<organism evidence="1 2">
    <name type="scientific">Chryseobacterium gallinarum</name>
    <dbReference type="NCBI Taxonomy" id="1324352"/>
    <lineage>
        <taxon>Bacteria</taxon>
        <taxon>Pseudomonadati</taxon>
        <taxon>Bacteroidota</taxon>
        <taxon>Flavobacteriia</taxon>
        <taxon>Flavobacteriales</taxon>
        <taxon>Weeksellaceae</taxon>
        <taxon>Chryseobacterium group</taxon>
        <taxon>Chryseobacterium</taxon>
    </lineage>
</organism>
<name>A0A0G3MBH2_CHRGL</name>